<sequence length="205" mass="23195">MERLIKYCKATTKEIESSFVLNFARTELQKFNSRVDRAYADALNLDRMTQESFTKMIPKDMNNNTPSCSGRESGDPVDGLKSQGRIWVEKFKGETDGRLGVRKSTNTFRAPVPNCARSTAIEVLDNERDGRHRVRKSTKTFRAPDPNSTRSTAIEGSWIGDNGSRRVIRKSTKTFRAPDPKSTRSSLVEYLIKCGTKHKTRANIT</sequence>
<reference evidence="2" key="1">
    <citation type="submission" date="2022-08" db="UniProtKB">
        <authorList>
            <consortium name="EnsemblMetazoa"/>
        </authorList>
    </citation>
    <scope>IDENTIFICATION</scope>
    <source>
        <strain evidence="2">05x7-T-G4-1.051#20</strain>
    </source>
</reference>
<name>A0A8W8L419_MAGGI</name>
<feature type="compositionally biased region" description="Polar residues" evidence="1">
    <location>
        <begin position="61"/>
        <end position="70"/>
    </location>
</feature>
<dbReference type="EnsemblMetazoa" id="G26274.2">
    <property type="protein sequence ID" value="G26274.2:cds"/>
    <property type="gene ID" value="G26274"/>
</dbReference>
<organism evidence="2 3">
    <name type="scientific">Magallana gigas</name>
    <name type="common">Pacific oyster</name>
    <name type="synonym">Crassostrea gigas</name>
    <dbReference type="NCBI Taxonomy" id="29159"/>
    <lineage>
        <taxon>Eukaryota</taxon>
        <taxon>Metazoa</taxon>
        <taxon>Spiralia</taxon>
        <taxon>Lophotrochozoa</taxon>
        <taxon>Mollusca</taxon>
        <taxon>Bivalvia</taxon>
        <taxon>Autobranchia</taxon>
        <taxon>Pteriomorphia</taxon>
        <taxon>Ostreida</taxon>
        <taxon>Ostreoidea</taxon>
        <taxon>Ostreidae</taxon>
        <taxon>Magallana</taxon>
    </lineage>
</organism>
<feature type="region of interest" description="Disordered" evidence="1">
    <location>
        <begin position="59"/>
        <end position="80"/>
    </location>
</feature>
<evidence type="ECO:0000313" key="2">
    <source>
        <dbReference type="EnsemblMetazoa" id="G26274.2:cds"/>
    </source>
</evidence>
<evidence type="ECO:0000313" key="3">
    <source>
        <dbReference type="Proteomes" id="UP000005408"/>
    </source>
</evidence>
<evidence type="ECO:0000256" key="1">
    <source>
        <dbReference type="SAM" id="MobiDB-lite"/>
    </source>
</evidence>
<protein>
    <submittedName>
        <fullName evidence="2">Uncharacterized protein</fullName>
    </submittedName>
</protein>
<dbReference type="AlphaFoldDB" id="A0A8W8L419"/>
<keyword evidence="3" id="KW-1185">Reference proteome</keyword>
<accession>A0A8W8L419</accession>
<dbReference type="Proteomes" id="UP000005408">
    <property type="component" value="Unassembled WGS sequence"/>
</dbReference>
<proteinExistence type="predicted"/>
<feature type="region of interest" description="Disordered" evidence="1">
    <location>
        <begin position="137"/>
        <end position="158"/>
    </location>
</feature>